<protein>
    <submittedName>
        <fullName evidence="1">DUF4249 domain-containing protein</fullName>
    </submittedName>
</protein>
<dbReference type="Pfam" id="PF14054">
    <property type="entry name" value="DUF4249"/>
    <property type="match status" value="1"/>
</dbReference>
<dbReference type="Proteomes" id="UP001302349">
    <property type="component" value="Chromosome"/>
</dbReference>
<dbReference type="InterPro" id="IPR025345">
    <property type="entry name" value="DUF4249"/>
</dbReference>
<proteinExistence type="predicted"/>
<dbReference type="EMBL" id="CP136051">
    <property type="protein sequence ID" value="WOK05764.1"/>
    <property type="molecule type" value="Genomic_DNA"/>
</dbReference>
<gene>
    <name evidence="1" type="ORF">RT717_22065</name>
</gene>
<accession>A0ABZ0IL65</accession>
<organism evidence="1 2">
    <name type="scientific">Imperialibacter roseus</name>
    <dbReference type="NCBI Taxonomy" id="1324217"/>
    <lineage>
        <taxon>Bacteria</taxon>
        <taxon>Pseudomonadati</taxon>
        <taxon>Bacteroidota</taxon>
        <taxon>Cytophagia</taxon>
        <taxon>Cytophagales</taxon>
        <taxon>Flammeovirgaceae</taxon>
        <taxon>Imperialibacter</taxon>
    </lineage>
</organism>
<name>A0ABZ0IL65_9BACT</name>
<reference evidence="1 2" key="1">
    <citation type="journal article" date="2023" name="Microbiol. Resour. Announc.">
        <title>Complete Genome Sequence of Imperialibacter roseus strain P4T.</title>
        <authorList>
            <person name="Tizabi D.R."/>
            <person name="Bachvaroff T."/>
            <person name="Hill R.T."/>
        </authorList>
    </citation>
    <scope>NUCLEOTIDE SEQUENCE [LARGE SCALE GENOMIC DNA]</scope>
    <source>
        <strain evidence="1 2">P4T</strain>
    </source>
</reference>
<sequence>MYISFVLAMGALTLQGCVDPYDYPFEEKTNYLVVDGAITTEPGPHKITLTTTRNIKNEKNAFRLRVQNARVTVATSSGRVERLAEQDRSGVYYTSDDFRGEVGEKYQLKIVLEDGREYLSDSVELLAMPYIDSIGIKYGAEKYVSKLNSTLESTGFFVDAFVKIQANQSSYFRAEWHYTYLLNTNGAAPNTCWVNVVPVVYRVFSYEASGSNSSKQHPLFFLPVRGVMFAEKIKVKVIFSSQTLSSYQFWSSVYNTTYNQGGIFDPTPAFIPSNIHSLTDPAEIVLGQFLTSDVKTIVREIYAQDFPERVDTGSPWADICLRYPREDHSTITDIEPHDWNE</sequence>
<dbReference type="RefSeq" id="WP_317488519.1">
    <property type="nucleotide sequence ID" value="NZ_CP136051.1"/>
</dbReference>
<evidence type="ECO:0000313" key="1">
    <source>
        <dbReference type="EMBL" id="WOK05764.1"/>
    </source>
</evidence>
<keyword evidence="2" id="KW-1185">Reference proteome</keyword>
<evidence type="ECO:0000313" key="2">
    <source>
        <dbReference type="Proteomes" id="UP001302349"/>
    </source>
</evidence>